<evidence type="ECO:0000256" key="14">
    <source>
        <dbReference type="ARBA" id="ARBA00023288"/>
    </source>
</evidence>
<dbReference type="HOGENOM" id="CLU_038343_4_0_5"/>
<dbReference type="Proteomes" id="UP000006230">
    <property type="component" value="Unassembled WGS sequence"/>
</dbReference>
<comment type="subcellular location">
    <subcellularLocation>
        <location evidence="1">Cell outer membrane</location>
        <topology evidence="1">Multi-pass membrane protein</topology>
    </subcellularLocation>
</comment>
<evidence type="ECO:0000256" key="10">
    <source>
        <dbReference type="ARBA" id="ARBA00023114"/>
    </source>
</evidence>
<dbReference type="InterPro" id="IPR054765">
    <property type="entry name" value="SLBB_dom"/>
</dbReference>
<comment type="similarity">
    <text evidence="2">Belongs to the BexD/CtrA/VexA family.</text>
</comment>
<keyword evidence="6" id="KW-0812">Transmembrane</keyword>
<evidence type="ECO:0000256" key="4">
    <source>
        <dbReference type="ARBA" id="ARBA00022452"/>
    </source>
</evidence>
<keyword evidence="10" id="KW-0626">Porin</keyword>
<feature type="domain" description="Polysaccharide export protein N-terminal" evidence="15">
    <location>
        <begin position="69"/>
        <end position="151"/>
    </location>
</feature>
<dbReference type="Pfam" id="PF22461">
    <property type="entry name" value="SLBB_2"/>
    <property type="match status" value="1"/>
</dbReference>
<keyword evidence="12" id="KW-0564">Palmitate</keyword>
<evidence type="ECO:0000256" key="8">
    <source>
        <dbReference type="ARBA" id="ARBA00023047"/>
    </source>
</evidence>
<keyword evidence="4" id="KW-1134">Transmembrane beta strand</keyword>
<reference evidence="17 18" key="1">
    <citation type="journal article" date="2010" name="J. Bacteriol.">
        <title>Genome sequences of Pelagibaca bermudensis HTCC2601T and Maritimibacter alkaliphilus HTCC2654T, the type strains of two marine Roseobacter genera.</title>
        <authorList>
            <person name="Thrash J.C."/>
            <person name="Cho J.C."/>
            <person name="Ferriera S."/>
            <person name="Johnson J."/>
            <person name="Vergin K.L."/>
            <person name="Giovannoni S.J."/>
        </authorList>
    </citation>
    <scope>NUCLEOTIDE SEQUENCE [LARGE SCALE GENOMIC DNA]</scope>
    <source>
        <strain evidence="18">DSM 26914 / JCM 13377 / KCTC 12554 / HTCC2601</strain>
    </source>
</reference>
<name>Q0FVB7_SALBH</name>
<evidence type="ECO:0000256" key="11">
    <source>
        <dbReference type="ARBA" id="ARBA00023136"/>
    </source>
</evidence>
<evidence type="ECO:0000256" key="12">
    <source>
        <dbReference type="ARBA" id="ARBA00023139"/>
    </source>
</evidence>
<accession>Q0FVB7</accession>
<keyword evidence="18" id="KW-1185">Reference proteome</keyword>
<dbReference type="GO" id="GO:0015288">
    <property type="term" value="F:porin activity"/>
    <property type="evidence" value="ECO:0007669"/>
    <property type="project" value="UniProtKB-KW"/>
</dbReference>
<dbReference type="PANTHER" id="PTHR33619:SF3">
    <property type="entry name" value="POLYSACCHARIDE EXPORT PROTEIN GFCE-RELATED"/>
    <property type="match status" value="1"/>
</dbReference>
<dbReference type="GO" id="GO:0015159">
    <property type="term" value="F:polysaccharide transmembrane transporter activity"/>
    <property type="evidence" value="ECO:0007669"/>
    <property type="project" value="InterPro"/>
</dbReference>
<proteinExistence type="inferred from homology"/>
<evidence type="ECO:0000256" key="9">
    <source>
        <dbReference type="ARBA" id="ARBA00023065"/>
    </source>
</evidence>
<evidence type="ECO:0000256" key="2">
    <source>
        <dbReference type="ARBA" id="ARBA00009450"/>
    </source>
</evidence>
<evidence type="ECO:0000256" key="5">
    <source>
        <dbReference type="ARBA" id="ARBA00022597"/>
    </source>
</evidence>
<dbReference type="InterPro" id="IPR003715">
    <property type="entry name" value="Poly_export_N"/>
</dbReference>
<dbReference type="STRING" id="314265.R2601_14625"/>
<gene>
    <name evidence="17" type="ORF">R2601_14625</name>
</gene>
<keyword evidence="14" id="KW-0449">Lipoprotein</keyword>
<sequence>MLLALVAAACSQLPRGAALQAEIVSEYNVENPTFQALRVTRSNLPMIASWPRTGWKNDYPWPGTSQGANSSVIQTGDKLNIVIWDSQENSLLTGAAEKSASLNGVEVGPNGAVFVPYVDEVFVRGLSPQSARARIQEKLIQIAPSAQVQLSLQQGRSNSVELVGGVNSPGAYPMPSRNYKILGLIADGGGVSPSLNNPRVRLLRSGTTYETSIEDLLENGTRNTLLMPGDTVIIEEDRKTFSAIGASGVEALIDFPKDDLSAIESVALVGGLADSRADPQGVLILREYDVHQLRSDGSAPSMQQVVFAFDLTSADGLFAARKFRINPGDTVLATEAPLSQARTLFSLIGTAFGLTQDLSTLGG</sequence>
<evidence type="ECO:0000259" key="15">
    <source>
        <dbReference type="Pfam" id="PF02563"/>
    </source>
</evidence>
<evidence type="ECO:0000259" key="16">
    <source>
        <dbReference type="Pfam" id="PF22461"/>
    </source>
</evidence>
<comment type="caution">
    <text evidence="17">The sequence shown here is derived from an EMBL/GenBank/DDBJ whole genome shotgun (WGS) entry which is preliminary data.</text>
</comment>
<evidence type="ECO:0000256" key="13">
    <source>
        <dbReference type="ARBA" id="ARBA00023237"/>
    </source>
</evidence>
<keyword evidence="3" id="KW-0813">Transport</keyword>
<evidence type="ECO:0000256" key="1">
    <source>
        <dbReference type="ARBA" id="ARBA00004571"/>
    </source>
</evidence>
<organism evidence="17 18">
    <name type="scientific">Salipiger bermudensis (strain DSM 26914 / JCM 13377 / KCTC 12554 / HTCC2601)</name>
    <name type="common">Pelagibaca bermudensis</name>
    <dbReference type="NCBI Taxonomy" id="314265"/>
    <lineage>
        <taxon>Bacteria</taxon>
        <taxon>Pseudomonadati</taxon>
        <taxon>Pseudomonadota</taxon>
        <taxon>Alphaproteobacteria</taxon>
        <taxon>Rhodobacterales</taxon>
        <taxon>Roseobacteraceae</taxon>
        <taxon>Salipiger</taxon>
    </lineage>
</organism>
<dbReference type="InterPro" id="IPR049712">
    <property type="entry name" value="Poly_export"/>
</dbReference>
<dbReference type="Gene3D" id="3.10.560.10">
    <property type="entry name" value="Outer membrane lipoprotein wza domain like"/>
    <property type="match status" value="2"/>
</dbReference>
<dbReference type="Pfam" id="PF02563">
    <property type="entry name" value="Poly_export"/>
    <property type="match status" value="1"/>
</dbReference>
<keyword evidence="13" id="KW-0998">Cell outer membrane</keyword>
<evidence type="ECO:0000313" key="18">
    <source>
        <dbReference type="Proteomes" id="UP000006230"/>
    </source>
</evidence>
<evidence type="ECO:0000256" key="3">
    <source>
        <dbReference type="ARBA" id="ARBA00022448"/>
    </source>
</evidence>
<feature type="domain" description="SLBB" evidence="16">
    <location>
        <begin position="160"/>
        <end position="234"/>
    </location>
</feature>
<keyword evidence="9" id="KW-0406">Ion transport</keyword>
<dbReference type="GO" id="GO:0009279">
    <property type="term" value="C:cell outer membrane"/>
    <property type="evidence" value="ECO:0007669"/>
    <property type="project" value="UniProtKB-SubCell"/>
</dbReference>
<dbReference type="GO" id="GO:0046930">
    <property type="term" value="C:pore complex"/>
    <property type="evidence" value="ECO:0007669"/>
    <property type="project" value="UniProtKB-KW"/>
</dbReference>
<dbReference type="eggNOG" id="COG1596">
    <property type="taxonomic scope" value="Bacteria"/>
</dbReference>
<dbReference type="AlphaFoldDB" id="Q0FVB7"/>
<keyword evidence="5" id="KW-0762">Sugar transport</keyword>
<keyword evidence="8" id="KW-0625">Polysaccharide transport</keyword>
<evidence type="ECO:0000256" key="7">
    <source>
        <dbReference type="ARBA" id="ARBA00022729"/>
    </source>
</evidence>
<evidence type="ECO:0000256" key="6">
    <source>
        <dbReference type="ARBA" id="ARBA00022692"/>
    </source>
</evidence>
<evidence type="ECO:0000313" key="17">
    <source>
        <dbReference type="EMBL" id="EAU48209.1"/>
    </source>
</evidence>
<dbReference type="Gene3D" id="3.30.1950.10">
    <property type="entry name" value="wza like domain"/>
    <property type="match status" value="1"/>
</dbReference>
<protein>
    <submittedName>
        <fullName evidence="17">Putative capsule polysaccharide exporter</fullName>
    </submittedName>
</protein>
<keyword evidence="11" id="KW-0472">Membrane</keyword>
<keyword evidence="7" id="KW-0732">Signal</keyword>
<dbReference type="PANTHER" id="PTHR33619">
    <property type="entry name" value="POLYSACCHARIDE EXPORT PROTEIN GFCE-RELATED"/>
    <property type="match status" value="1"/>
</dbReference>
<dbReference type="GO" id="GO:0006811">
    <property type="term" value="P:monoatomic ion transport"/>
    <property type="evidence" value="ECO:0007669"/>
    <property type="project" value="UniProtKB-KW"/>
</dbReference>
<dbReference type="EMBL" id="AATQ01000002">
    <property type="protein sequence ID" value="EAU48209.1"/>
    <property type="molecule type" value="Genomic_DNA"/>
</dbReference>